<dbReference type="InterPro" id="IPR036890">
    <property type="entry name" value="HATPase_C_sf"/>
</dbReference>
<dbReference type="KEGG" id="hyh:D3Y59_12000"/>
<evidence type="ECO:0000313" key="1">
    <source>
        <dbReference type="EMBL" id="AYA37705.1"/>
    </source>
</evidence>
<dbReference type="Gene3D" id="3.30.565.10">
    <property type="entry name" value="Histidine kinase-like ATPase, C-terminal domain"/>
    <property type="match status" value="1"/>
</dbReference>
<proteinExistence type="predicted"/>
<reference evidence="1 2" key="1">
    <citation type="submission" date="2018-09" db="EMBL/GenBank/DDBJ databases">
        <title>Hymenobacter medium sp. nov., isolated from R2A medium.</title>
        <authorList>
            <person name="Yingchao G."/>
        </authorList>
    </citation>
    <scope>NUCLEOTIDE SEQUENCE [LARGE SCALE GENOMIC DNA]</scope>
    <source>
        <strain evidence="2">sh-6</strain>
    </source>
</reference>
<evidence type="ECO:0008006" key="3">
    <source>
        <dbReference type="Google" id="ProtNLM"/>
    </source>
</evidence>
<organism evidence="1 2">
    <name type="scientific">Hymenobacter oligotrophus</name>
    <dbReference type="NCBI Taxonomy" id="2319843"/>
    <lineage>
        <taxon>Bacteria</taxon>
        <taxon>Pseudomonadati</taxon>
        <taxon>Bacteroidota</taxon>
        <taxon>Cytophagia</taxon>
        <taxon>Cytophagales</taxon>
        <taxon>Hymenobacteraceae</taxon>
        <taxon>Hymenobacter</taxon>
    </lineage>
</organism>
<gene>
    <name evidence="1" type="ORF">D3Y59_12000</name>
</gene>
<dbReference type="EMBL" id="CP032317">
    <property type="protein sequence ID" value="AYA37705.1"/>
    <property type="molecule type" value="Genomic_DNA"/>
</dbReference>
<name>A0A3B7R140_9BACT</name>
<accession>A0A3B7R140</accession>
<dbReference type="AlphaFoldDB" id="A0A3B7R140"/>
<dbReference type="Proteomes" id="UP000262802">
    <property type="component" value="Chromosome"/>
</dbReference>
<sequence>MRLLPLVENCFKHAIGASGLNTIRIRLQQTDAGLTLRTDNNIPPDFRPAPSGLGLPNLRARLAQLYPDERHRLAVDATAAHYAATLQLVL</sequence>
<protein>
    <recommendedName>
        <fullName evidence="3">Sensor histidine kinase</fullName>
    </recommendedName>
</protein>
<dbReference type="OrthoDB" id="9809908at2"/>
<keyword evidence="2" id="KW-1185">Reference proteome</keyword>
<evidence type="ECO:0000313" key="2">
    <source>
        <dbReference type="Proteomes" id="UP000262802"/>
    </source>
</evidence>